<protein>
    <submittedName>
        <fullName evidence="2">Uncharacterized protein</fullName>
    </submittedName>
</protein>
<gene>
    <name evidence="2" type="ORF">AVEN_143886_1</name>
    <name evidence="1" type="ORF">AVEN_220661_1</name>
</gene>
<keyword evidence="3" id="KW-1185">Reference proteome</keyword>
<dbReference type="EMBL" id="BGPR01011114">
    <property type="protein sequence ID" value="GBN49686.1"/>
    <property type="molecule type" value="Genomic_DNA"/>
</dbReference>
<evidence type="ECO:0000313" key="1">
    <source>
        <dbReference type="EMBL" id="GBN49686.1"/>
    </source>
</evidence>
<dbReference type="Proteomes" id="UP000499080">
    <property type="component" value="Unassembled WGS sequence"/>
</dbReference>
<reference evidence="2 3" key="1">
    <citation type="journal article" date="2019" name="Sci. Rep.">
        <title>Orb-weaving spider Araneus ventricosus genome elucidates the spidroin gene catalogue.</title>
        <authorList>
            <person name="Kono N."/>
            <person name="Nakamura H."/>
            <person name="Ohtoshi R."/>
            <person name="Moran D.A.P."/>
            <person name="Shinohara A."/>
            <person name="Yoshida Y."/>
            <person name="Fujiwara M."/>
            <person name="Mori M."/>
            <person name="Tomita M."/>
            <person name="Arakawa K."/>
        </authorList>
    </citation>
    <scope>NUCLEOTIDE SEQUENCE [LARGE SCALE GENOMIC DNA]</scope>
</reference>
<dbReference type="AlphaFoldDB" id="A0A4Y2PFE7"/>
<proteinExistence type="predicted"/>
<name>A0A4Y2PFE7_ARAVE</name>
<dbReference type="EMBL" id="BGPR01011121">
    <property type="protein sequence ID" value="GBN49713.1"/>
    <property type="molecule type" value="Genomic_DNA"/>
</dbReference>
<comment type="caution">
    <text evidence="2">The sequence shown here is derived from an EMBL/GenBank/DDBJ whole genome shotgun (WGS) entry which is preliminary data.</text>
</comment>
<evidence type="ECO:0000313" key="3">
    <source>
        <dbReference type="Proteomes" id="UP000499080"/>
    </source>
</evidence>
<sequence>MLSNVKIPCHKSQATIRDKRNDNDLLRAYFVRKQWTLGGKRENKCEINSNKKQKDKLSLHFGEFSSLVVTTRPSNSVSARTIARDRRSRASEKEFI</sequence>
<accession>A0A4Y2PFE7</accession>
<evidence type="ECO:0000313" key="2">
    <source>
        <dbReference type="EMBL" id="GBN49713.1"/>
    </source>
</evidence>
<organism evidence="2 3">
    <name type="scientific">Araneus ventricosus</name>
    <name type="common">Orbweaver spider</name>
    <name type="synonym">Epeira ventricosa</name>
    <dbReference type="NCBI Taxonomy" id="182803"/>
    <lineage>
        <taxon>Eukaryota</taxon>
        <taxon>Metazoa</taxon>
        <taxon>Ecdysozoa</taxon>
        <taxon>Arthropoda</taxon>
        <taxon>Chelicerata</taxon>
        <taxon>Arachnida</taxon>
        <taxon>Araneae</taxon>
        <taxon>Araneomorphae</taxon>
        <taxon>Entelegynae</taxon>
        <taxon>Araneoidea</taxon>
        <taxon>Araneidae</taxon>
        <taxon>Araneus</taxon>
    </lineage>
</organism>